<dbReference type="InterPro" id="IPR023210">
    <property type="entry name" value="NADP_OxRdtase_dom"/>
</dbReference>
<comment type="caution">
    <text evidence="3">The sequence shown here is derived from an EMBL/GenBank/DDBJ whole genome shotgun (WGS) entry which is preliminary data.</text>
</comment>
<dbReference type="EMBL" id="JAULSN010000003">
    <property type="protein sequence ID" value="KAK3376240.1"/>
    <property type="molecule type" value="Genomic_DNA"/>
</dbReference>
<name>A0AAE0KHD2_9PEZI</name>
<dbReference type="InterPro" id="IPR036812">
    <property type="entry name" value="NAD(P)_OxRdtase_dom_sf"/>
</dbReference>
<evidence type="ECO:0000259" key="2">
    <source>
        <dbReference type="Pfam" id="PF00248"/>
    </source>
</evidence>
<reference evidence="3" key="1">
    <citation type="journal article" date="2023" name="Mol. Phylogenet. Evol.">
        <title>Genome-scale phylogeny and comparative genomics of the fungal order Sordariales.</title>
        <authorList>
            <person name="Hensen N."/>
            <person name="Bonometti L."/>
            <person name="Westerberg I."/>
            <person name="Brannstrom I.O."/>
            <person name="Guillou S."/>
            <person name="Cros-Aarteil S."/>
            <person name="Calhoun S."/>
            <person name="Haridas S."/>
            <person name="Kuo A."/>
            <person name="Mondo S."/>
            <person name="Pangilinan J."/>
            <person name="Riley R."/>
            <person name="LaButti K."/>
            <person name="Andreopoulos B."/>
            <person name="Lipzen A."/>
            <person name="Chen C."/>
            <person name="Yan M."/>
            <person name="Daum C."/>
            <person name="Ng V."/>
            <person name="Clum A."/>
            <person name="Steindorff A."/>
            <person name="Ohm R.A."/>
            <person name="Martin F."/>
            <person name="Silar P."/>
            <person name="Natvig D.O."/>
            <person name="Lalanne C."/>
            <person name="Gautier V."/>
            <person name="Ament-Velasquez S.L."/>
            <person name="Kruys A."/>
            <person name="Hutchinson M.I."/>
            <person name="Powell A.J."/>
            <person name="Barry K."/>
            <person name="Miller A.N."/>
            <person name="Grigoriev I.V."/>
            <person name="Debuchy R."/>
            <person name="Gladieux P."/>
            <person name="Hiltunen Thoren M."/>
            <person name="Johannesson H."/>
        </authorList>
    </citation>
    <scope>NUCLEOTIDE SEQUENCE</scope>
    <source>
        <strain evidence="3">CBS 958.72</strain>
    </source>
</reference>
<evidence type="ECO:0000256" key="1">
    <source>
        <dbReference type="ARBA" id="ARBA00023002"/>
    </source>
</evidence>
<dbReference type="PRINTS" id="PR00069">
    <property type="entry name" value="ALDKETRDTASE"/>
</dbReference>
<dbReference type="CDD" id="cd19075">
    <property type="entry name" value="AKR_AKR7A1-5"/>
    <property type="match status" value="1"/>
</dbReference>
<evidence type="ECO:0000313" key="4">
    <source>
        <dbReference type="Proteomes" id="UP001287356"/>
    </source>
</evidence>
<dbReference type="PROSITE" id="PS00062">
    <property type="entry name" value="ALDOKETO_REDUCTASE_2"/>
    <property type="match status" value="1"/>
</dbReference>
<organism evidence="3 4">
    <name type="scientific">Lasiosphaeria ovina</name>
    <dbReference type="NCBI Taxonomy" id="92902"/>
    <lineage>
        <taxon>Eukaryota</taxon>
        <taxon>Fungi</taxon>
        <taxon>Dikarya</taxon>
        <taxon>Ascomycota</taxon>
        <taxon>Pezizomycotina</taxon>
        <taxon>Sordariomycetes</taxon>
        <taxon>Sordariomycetidae</taxon>
        <taxon>Sordariales</taxon>
        <taxon>Lasiosphaeriaceae</taxon>
        <taxon>Lasiosphaeria</taxon>
    </lineage>
</organism>
<feature type="domain" description="NADP-dependent oxidoreductase" evidence="2">
    <location>
        <begin position="6"/>
        <end position="312"/>
    </location>
</feature>
<sequence length="343" mass="37489">MAAKPRIILGLMTFGPDANTGARLTDINDLKTALDVFEKRGYKELDTARGYCNGQQEAFTRAAGYEARGLAIGTKVYPMPPGTHRPDVLTQQFETSLRELGTDCIDIAYLHAPDRSVPFVDTLAAMDALHKAGKFKRLGLSNYTAYEVAEIALTCAARGWVRPSIYQAVYNVLQRGIEGELLAACRRYGLEVVVYSPTVAGLLAGAVRDAGAVPADGRFSDKFFGGMMRHTYFRDSTFAAVAAVRAAADAHGISAIEAGLRWLAHHSQLDFARRDGIVVGVSSLKHLDDNLAFLLDRGPLPEDLVKALDKAWLIAKPETPAYWHFDLKYGYDTEEVLFGKGAK</sequence>
<protein>
    <submittedName>
        <fullName evidence="3">Aflatoxin B1 aldehyde reductase member 3</fullName>
    </submittedName>
</protein>
<dbReference type="PANTHER" id="PTHR43364:SF4">
    <property type="entry name" value="NAD(P)-LINKED OXIDOREDUCTASE SUPERFAMILY PROTEIN"/>
    <property type="match status" value="1"/>
</dbReference>
<dbReference type="Pfam" id="PF00248">
    <property type="entry name" value="Aldo_ket_red"/>
    <property type="match status" value="1"/>
</dbReference>
<dbReference type="AlphaFoldDB" id="A0AAE0KHD2"/>
<keyword evidence="4" id="KW-1185">Reference proteome</keyword>
<dbReference type="InterPro" id="IPR020471">
    <property type="entry name" value="AKR"/>
</dbReference>
<dbReference type="InterPro" id="IPR018170">
    <property type="entry name" value="Aldo/ket_reductase_CS"/>
</dbReference>
<dbReference type="GO" id="GO:0016491">
    <property type="term" value="F:oxidoreductase activity"/>
    <property type="evidence" value="ECO:0007669"/>
    <property type="project" value="UniProtKB-KW"/>
</dbReference>
<proteinExistence type="predicted"/>
<reference evidence="3" key="2">
    <citation type="submission" date="2023-06" db="EMBL/GenBank/DDBJ databases">
        <authorList>
            <consortium name="Lawrence Berkeley National Laboratory"/>
            <person name="Haridas S."/>
            <person name="Hensen N."/>
            <person name="Bonometti L."/>
            <person name="Westerberg I."/>
            <person name="Brannstrom I.O."/>
            <person name="Guillou S."/>
            <person name="Cros-Aarteil S."/>
            <person name="Calhoun S."/>
            <person name="Kuo A."/>
            <person name="Mondo S."/>
            <person name="Pangilinan J."/>
            <person name="Riley R."/>
            <person name="Labutti K."/>
            <person name="Andreopoulos B."/>
            <person name="Lipzen A."/>
            <person name="Chen C."/>
            <person name="Yanf M."/>
            <person name="Daum C."/>
            <person name="Ng V."/>
            <person name="Clum A."/>
            <person name="Steindorff A."/>
            <person name="Ohm R."/>
            <person name="Martin F."/>
            <person name="Silar P."/>
            <person name="Natvig D."/>
            <person name="Lalanne C."/>
            <person name="Gautier V."/>
            <person name="Ament-Velasquez S.L."/>
            <person name="Kruys A."/>
            <person name="Hutchinson M.I."/>
            <person name="Powell A.J."/>
            <person name="Barry K."/>
            <person name="Miller A.N."/>
            <person name="Grigoriev I.V."/>
            <person name="Debuchy R."/>
            <person name="Gladieux P."/>
            <person name="Thoren M.H."/>
            <person name="Johannesson H."/>
        </authorList>
    </citation>
    <scope>NUCLEOTIDE SEQUENCE</scope>
    <source>
        <strain evidence="3">CBS 958.72</strain>
    </source>
</reference>
<dbReference type="PANTHER" id="PTHR43364">
    <property type="entry name" value="NADH-SPECIFIC METHYLGLYOXAL REDUCTASE-RELATED"/>
    <property type="match status" value="1"/>
</dbReference>
<dbReference type="Proteomes" id="UP001287356">
    <property type="component" value="Unassembled WGS sequence"/>
</dbReference>
<dbReference type="InterPro" id="IPR050523">
    <property type="entry name" value="AKR_Detox_Biosynth"/>
</dbReference>
<dbReference type="SUPFAM" id="SSF51430">
    <property type="entry name" value="NAD(P)-linked oxidoreductase"/>
    <property type="match status" value="1"/>
</dbReference>
<dbReference type="Gene3D" id="3.20.20.100">
    <property type="entry name" value="NADP-dependent oxidoreductase domain"/>
    <property type="match status" value="1"/>
</dbReference>
<keyword evidence="1" id="KW-0560">Oxidoreductase</keyword>
<evidence type="ECO:0000313" key="3">
    <source>
        <dbReference type="EMBL" id="KAK3376240.1"/>
    </source>
</evidence>
<gene>
    <name evidence="3" type="ORF">B0T24DRAFT_591916</name>
</gene>
<accession>A0AAE0KHD2</accession>